<comment type="caution">
    <text evidence="1">The sequence shown here is derived from an EMBL/GenBank/DDBJ whole genome shotgun (WGS) entry which is preliminary data.</text>
</comment>
<name>A0A936Z7P3_9HYPH</name>
<dbReference type="AlphaFoldDB" id="A0A936Z7P3"/>
<sequence length="373" mass="41264">MPPRLDKITLRPNPVTGPLLVTVLGLDRSYPGYLRYLTTASSLKRQTNFIALAILDERGSDYLASHFRAAGLTEGFSGSDSSAQVARVLITARAQDICRSEALFGANSCASGGVLHRIGNDPLSPSAYHSLIQLMRNTQHRDRARVLSQGCSVSDFTVAAALRLPLPLVRQEIISRVHAAERIDELIVAFNLMFPLVPEAAMPEVWQSLESLPPGRSLKRWLERVIDKVPRFPISGPVSDDGETTFLSSPRAMREAGLRLQNCLGTRINDSLLQRCIFYFWHDPEAIVELQCLSKGYFLVRGVHGKANGALDGDVLRKIRAKFEATGKVLVGAESAHAKEINRCSKLLDVWNRELPDLHDDEIMDLMEVEDAA</sequence>
<protein>
    <submittedName>
        <fullName evidence="1">Uncharacterized protein</fullName>
    </submittedName>
</protein>
<evidence type="ECO:0000313" key="2">
    <source>
        <dbReference type="Proteomes" id="UP000605848"/>
    </source>
</evidence>
<evidence type="ECO:0000313" key="1">
    <source>
        <dbReference type="EMBL" id="MBL0403792.1"/>
    </source>
</evidence>
<dbReference type="RefSeq" id="WP_202057554.1">
    <property type="nucleotide sequence ID" value="NZ_JAEQMY010000008.1"/>
</dbReference>
<gene>
    <name evidence="1" type="ORF">JKG68_07440</name>
</gene>
<keyword evidence="2" id="KW-1185">Reference proteome</keyword>
<reference evidence="1" key="1">
    <citation type="submission" date="2021-01" db="EMBL/GenBank/DDBJ databases">
        <title>Microvirga sp.</title>
        <authorList>
            <person name="Kim M.K."/>
        </authorList>
    </citation>
    <scope>NUCLEOTIDE SEQUENCE</scope>
    <source>
        <strain evidence="1">5420S-16</strain>
    </source>
</reference>
<proteinExistence type="predicted"/>
<dbReference type="EMBL" id="JAEQMY010000008">
    <property type="protein sequence ID" value="MBL0403792.1"/>
    <property type="molecule type" value="Genomic_DNA"/>
</dbReference>
<dbReference type="Proteomes" id="UP000605848">
    <property type="component" value="Unassembled WGS sequence"/>
</dbReference>
<accession>A0A936Z7P3</accession>
<organism evidence="1 2">
    <name type="scientific">Microvirga aerilata</name>
    <dbReference type="NCBI Taxonomy" id="670292"/>
    <lineage>
        <taxon>Bacteria</taxon>
        <taxon>Pseudomonadati</taxon>
        <taxon>Pseudomonadota</taxon>
        <taxon>Alphaproteobacteria</taxon>
        <taxon>Hyphomicrobiales</taxon>
        <taxon>Methylobacteriaceae</taxon>
        <taxon>Microvirga</taxon>
    </lineage>
</organism>